<dbReference type="GeneID" id="27678756"/>
<dbReference type="RefSeq" id="XP_016596059.1">
    <property type="nucleotide sequence ID" value="XM_016743337.1"/>
</dbReference>
<sequence>MKEVSKTQKRRWEKEDTLPRKRARQICEACKARKTKCVSVENGDCDYCQSLNLPCKFDLKNRKRPFYMVSEEAYDSLVKLLRRFIPEEELPELTVESIRCSLEQKNNDPASHVLPNGRNRDADPSDAVLVPNSRVDLPEHDLQQHDPQKLTMPNDDSLFQEELGCMMLDSLGKYRYVGANSAIRWYHTARKVSENSMHSYPRVIVPLKTGLLPPTTPENVASQHKGDQFLPVGDTLPKAITPTKLVELSQSKFGIVTKMSIWACLAPEGFMRVHLSVPEERDLAPMVDILREMLLREKIQDHPVIGDSKGPRLGFWDATFALYGPKEMMEYNLKQIREAFKPIKGHELTATAHYPKPGQKDVNAIDIPYDLQTRNPGLCAIKSIEYRGLDGGHISFSPVLPSDGKAALEFYYTAQKLCGLHMHLRHMTHINIIHFDRNSQKDKDTANALFVDLVRSAREAGYGEYRAHIEHMDLVAKQYEFGRGALMRLNERIKDTLDPNGILSPGKQGIWAKQYRNKGKSQL</sequence>
<keyword evidence="1" id="KW-0285">Flavoprotein</keyword>
<evidence type="ECO:0000313" key="8">
    <source>
        <dbReference type="EMBL" id="KGO53457.1"/>
    </source>
</evidence>
<accession>A0A0A2IUD5</accession>
<dbReference type="VEuPathDB" id="FungiDB:PEXP_068620"/>
<dbReference type="Gene3D" id="3.40.462.10">
    <property type="entry name" value="FAD-linked oxidases, C-terminal domain"/>
    <property type="match status" value="1"/>
</dbReference>
<evidence type="ECO:0000256" key="2">
    <source>
        <dbReference type="ARBA" id="ARBA00022827"/>
    </source>
</evidence>
<dbReference type="Gene3D" id="1.10.45.10">
    <property type="entry name" value="Vanillyl-alcohol Oxidase, Chain A, domain 4"/>
    <property type="match status" value="1"/>
</dbReference>
<evidence type="ECO:0000256" key="6">
    <source>
        <dbReference type="ARBA" id="ARBA00023242"/>
    </source>
</evidence>
<dbReference type="HOGENOM" id="CLU_520839_0_0_1"/>
<dbReference type="Gene3D" id="4.10.240.10">
    <property type="entry name" value="Zn(2)-C6 fungal-type DNA-binding domain"/>
    <property type="match status" value="1"/>
</dbReference>
<keyword evidence="6" id="KW-0539">Nucleus</keyword>
<gene>
    <name evidence="8" type="ORF">PEX2_060640</name>
</gene>
<dbReference type="InterPro" id="IPR016171">
    <property type="entry name" value="Vanillyl_alc_oxidase_C-sub2"/>
</dbReference>
<name>A0A0A2IUD5_PENEN</name>
<evidence type="ECO:0000259" key="7">
    <source>
        <dbReference type="Pfam" id="PF02913"/>
    </source>
</evidence>
<evidence type="ECO:0000256" key="4">
    <source>
        <dbReference type="ARBA" id="ARBA00023125"/>
    </source>
</evidence>
<dbReference type="GO" id="GO:0050660">
    <property type="term" value="F:flavin adenine dinucleotide binding"/>
    <property type="evidence" value="ECO:0007669"/>
    <property type="project" value="InterPro"/>
</dbReference>
<feature type="domain" description="FAD-binding oxidoreductase/transferase type 4 C-terminal" evidence="7">
    <location>
        <begin position="422"/>
        <end position="507"/>
    </location>
</feature>
<evidence type="ECO:0000313" key="9">
    <source>
        <dbReference type="Proteomes" id="UP000030143"/>
    </source>
</evidence>
<dbReference type="InterPro" id="IPR016170">
    <property type="entry name" value="Cytok_DH_C_sf"/>
</dbReference>
<dbReference type="GO" id="GO:0003677">
    <property type="term" value="F:DNA binding"/>
    <property type="evidence" value="ECO:0007669"/>
    <property type="project" value="UniProtKB-KW"/>
</dbReference>
<dbReference type="InterPro" id="IPR016164">
    <property type="entry name" value="FAD-linked_Oxase-like_C"/>
</dbReference>
<dbReference type="Proteomes" id="UP000030143">
    <property type="component" value="Unassembled WGS sequence"/>
</dbReference>
<dbReference type="EMBL" id="JQFZ01000250">
    <property type="protein sequence ID" value="KGO53457.1"/>
    <property type="molecule type" value="Genomic_DNA"/>
</dbReference>
<evidence type="ECO:0000256" key="3">
    <source>
        <dbReference type="ARBA" id="ARBA00023015"/>
    </source>
</evidence>
<evidence type="ECO:0000256" key="1">
    <source>
        <dbReference type="ARBA" id="ARBA00022630"/>
    </source>
</evidence>
<dbReference type="SUPFAM" id="SSF57701">
    <property type="entry name" value="Zn2/Cys6 DNA-binding domain"/>
    <property type="match status" value="1"/>
</dbReference>
<protein>
    <submittedName>
        <fullName evidence="8">Vanillyl-alcohol oxidase, C-terminal subdomain 2</fullName>
    </submittedName>
</protein>
<keyword evidence="5" id="KW-0804">Transcription</keyword>
<dbReference type="SUPFAM" id="SSF55103">
    <property type="entry name" value="FAD-linked oxidases, C-terminal domain"/>
    <property type="match status" value="1"/>
</dbReference>
<dbReference type="GO" id="GO:0000981">
    <property type="term" value="F:DNA-binding transcription factor activity, RNA polymerase II-specific"/>
    <property type="evidence" value="ECO:0007669"/>
    <property type="project" value="InterPro"/>
</dbReference>
<dbReference type="OrthoDB" id="5332616at2759"/>
<dbReference type="InterPro" id="IPR004113">
    <property type="entry name" value="FAD-bd_oxidored_4_C"/>
</dbReference>
<evidence type="ECO:0000256" key="5">
    <source>
        <dbReference type="ARBA" id="ARBA00023163"/>
    </source>
</evidence>
<dbReference type="AlphaFoldDB" id="A0A0A2IUD5"/>
<keyword evidence="4" id="KW-0238">DNA-binding</keyword>
<keyword evidence="9" id="KW-1185">Reference proteome</keyword>
<dbReference type="GO" id="GO:0008270">
    <property type="term" value="F:zinc ion binding"/>
    <property type="evidence" value="ECO:0007669"/>
    <property type="project" value="InterPro"/>
</dbReference>
<keyword evidence="3" id="KW-0805">Transcription regulation</keyword>
<organism evidence="8 9">
    <name type="scientific">Penicillium expansum</name>
    <name type="common">Blue mold rot fungus</name>
    <dbReference type="NCBI Taxonomy" id="27334"/>
    <lineage>
        <taxon>Eukaryota</taxon>
        <taxon>Fungi</taxon>
        <taxon>Dikarya</taxon>
        <taxon>Ascomycota</taxon>
        <taxon>Pezizomycotina</taxon>
        <taxon>Eurotiomycetes</taxon>
        <taxon>Eurotiomycetidae</taxon>
        <taxon>Eurotiales</taxon>
        <taxon>Aspergillaceae</taxon>
        <taxon>Penicillium</taxon>
    </lineage>
</organism>
<dbReference type="InterPro" id="IPR036864">
    <property type="entry name" value="Zn2-C6_fun-type_DNA-bd_sf"/>
</dbReference>
<proteinExistence type="predicted"/>
<keyword evidence="2" id="KW-0274">FAD</keyword>
<comment type="caution">
    <text evidence="8">The sequence shown here is derived from an EMBL/GenBank/DDBJ whole genome shotgun (WGS) entry which is preliminary data.</text>
</comment>
<dbReference type="Pfam" id="PF02913">
    <property type="entry name" value="FAD-oxidase_C"/>
    <property type="match status" value="1"/>
</dbReference>
<dbReference type="PhylomeDB" id="A0A0A2IUD5"/>
<reference evidence="8 9" key="1">
    <citation type="journal article" date="2015" name="Mol. Plant Microbe Interact.">
        <title>Genome, transcriptome, and functional analyses of Penicillium expansum provide new insights into secondary metabolism and pathogenicity.</title>
        <authorList>
            <person name="Ballester A.R."/>
            <person name="Marcet-Houben M."/>
            <person name="Levin E."/>
            <person name="Sela N."/>
            <person name="Selma-Lazaro C."/>
            <person name="Carmona L."/>
            <person name="Wisniewski M."/>
            <person name="Droby S."/>
            <person name="Gonzalez-Candelas L."/>
            <person name="Gabaldon T."/>
        </authorList>
    </citation>
    <scope>NUCLEOTIDE SEQUENCE [LARGE SCALE GENOMIC DNA]</scope>
    <source>
        <strain evidence="8 9">MD-8</strain>
    </source>
</reference>
<dbReference type="GO" id="GO:0003824">
    <property type="term" value="F:catalytic activity"/>
    <property type="evidence" value="ECO:0007669"/>
    <property type="project" value="InterPro"/>
</dbReference>